<comment type="catalytic activity">
    <reaction evidence="10 11">
        <text>dTMP + ATP = dTDP + ADP</text>
        <dbReference type="Rhea" id="RHEA:13517"/>
        <dbReference type="ChEBI" id="CHEBI:30616"/>
        <dbReference type="ChEBI" id="CHEBI:58369"/>
        <dbReference type="ChEBI" id="CHEBI:63528"/>
        <dbReference type="ChEBI" id="CHEBI:456216"/>
        <dbReference type="EC" id="2.7.4.9"/>
    </reaction>
</comment>
<keyword evidence="14" id="KW-1185">Reference proteome</keyword>
<dbReference type="GO" id="GO:0004798">
    <property type="term" value="F:dTMP kinase activity"/>
    <property type="evidence" value="ECO:0007669"/>
    <property type="project" value="UniProtKB-UniRule"/>
</dbReference>
<dbReference type="RefSeq" id="WP_276279610.1">
    <property type="nucleotide sequence ID" value="NZ_CP119809.1"/>
</dbReference>
<dbReference type="EC" id="2.7.4.9" evidence="2 11"/>
<protein>
    <recommendedName>
        <fullName evidence="3 11">Probable thymidylate kinase</fullName>
        <ecNumber evidence="2 11">2.7.4.9</ecNumber>
    </recommendedName>
    <alternativeName>
        <fullName evidence="9 11">dTMP kinase</fullName>
    </alternativeName>
</protein>
<dbReference type="GO" id="GO:0006235">
    <property type="term" value="P:dTTP biosynthetic process"/>
    <property type="evidence" value="ECO:0007669"/>
    <property type="project" value="UniProtKB-UniRule"/>
</dbReference>
<gene>
    <name evidence="11 13" type="primary">tmk</name>
    <name evidence="13" type="ORF">ACFQJ6_22185</name>
</gene>
<keyword evidence="5 11" id="KW-0545">Nucleotide biosynthesis</keyword>
<dbReference type="InterPro" id="IPR027417">
    <property type="entry name" value="P-loop_NTPase"/>
</dbReference>
<dbReference type="Proteomes" id="UP001596407">
    <property type="component" value="Unassembled WGS sequence"/>
</dbReference>
<dbReference type="EMBL" id="JBHSZH010000005">
    <property type="protein sequence ID" value="MFC7082386.1"/>
    <property type="molecule type" value="Genomic_DNA"/>
</dbReference>
<dbReference type="HAMAP" id="MF_00165">
    <property type="entry name" value="Thymidylate_kinase"/>
    <property type="match status" value="1"/>
</dbReference>
<sequence>MLITLEGLDGSGKTTVWEVLREEFPEFVFTREPTETWYGEAVNRSMEDDDTDPLAELFLFTADHAAHLSGTVRPALADGKVVVSDRYSDSRYAYQAVSIEGRVKRPLEYIRGVHQPWTRPPDATLYFDVDPETGAARSGATNKFEQAAFLSQVQSNYERLLSAEPERFVRIDATRSPEAVIDSAVEAVERLLDDRTERDGGERDGADE</sequence>
<proteinExistence type="inferred from homology"/>
<evidence type="ECO:0000256" key="9">
    <source>
        <dbReference type="ARBA" id="ARBA00029962"/>
    </source>
</evidence>
<evidence type="ECO:0000256" key="6">
    <source>
        <dbReference type="ARBA" id="ARBA00022741"/>
    </source>
</evidence>
<evidence type="ECO:0000256" key="3">
    <source>
        <dbReference type="ARBA" id="ARBA00013355"/>
    </source>
</evidence>
<name>A0ABD5WUW4_9EURY</name>
<evidence type="ECO:0000259" key="12">
    <source>
        <dbReference type="Pfam" id="PF02223"/>
    </source>
</evidence>
<dbReference type="NCBIfam" id="TIGR00041">
    <property type="entry name" value="DTMP_kinase"/>
    <property type="match status" value="1"/>
</dbReference>
<organism evidence="13 14">
    <name type="scientific">Halorussus caseinilyticus</name>
    <dbReference type="NCBI Taxonomy" id="3034025"/>
    <lineage>
        <taxon>Archaea</taxon>
        <taxon>Methanobacteriati</taxon>
        <taxon>Methanobacteriota</taxon>
        <taxon>Stenosarchaea group</taxon>
        <taxon>Halobacteria</taxon>
        <taxon>Halobacteriales</taxon>
        <taxon>Haladaptataceae</taxon>
        <taxon>Halorussus</taxon>
    </lineage>
</organism>
<accession>A0ABD5WUW4</accession>
<dbReference type="SUPFAM" id="SSF52540">
    <property type="entry name" value="P-loop containing nucleoside triphosphate hydrolases"/>
    <property type="match status" value="1"/>
</dbReference>
<dbReference type="InterPro" id="IPR039430">
    <property type="entry name" value="Thymidylate_kin-like_dom"/>
</dbReference>
<reference evidence="13 14" key="1">
    <citation type="journal article" date="2019" name="Int. J. Syst. Evol. Microbiol.">
        <title>The Global Catalogue of Microorganisms (GCM) 10K type strain sequencing project: providing services to taxonomists for standard genome sequencing and annotation.</title>
        <authorList>
            <consortium name="The Broad Institute Genomics Platform"/>
            <consortium name="The Broad Institute Genome Sequencing Center for Infectious Disease"/>
            <person name="Wu L."/>
            <person name="Ma J."/>
        </authorList>
    </citation>
    <scope>NUCLEOTIDE SEQUENCE [LARGE SCALE GENOMIC DNA]</scope>
    <source>
        <strain evidence="13 14">DT72</strain>
    </source>
</reference>
<keyword evidence="7 11" id="KW-0418">Kinase</keyword>
<evidence type="ECO:0000313" key="14">
    <source>
        <dbReference type="Proteomes" id="UP001596407"/>
    </source>
</evidence>
<dbReference type="GeneID" id="79304187"/>
<evidence type="ECO:0000256" key="4">
    <source>
        <dbReference type="ARBA" id="ARBA00022679"/>
    </source>
</evidence>
<evidence type="ECO:0000256" key="5">
    <source>
        <dbReference type="ARBA" id="ARBA00022727"/>
    </source>
</evidence>
<dbReference type="CDD" id="cd01672">
    <property type="entry name" value="TMPK"/>
    <property type="match status" value="1"/>
</dbReference>
<dbReference type="AlphaFoldDB" id="A0ABD5WUW4"/>
<evidence type="ECO:0000256" key="1">
    <source>
        <dbReference type="ARBA" id="ARBA00009776"/>
    </source>
</evidence>
<keyword evidence="6 11" id="KW-0547">Nucleotide-binding</keyword>
<evidence type="ECO:0000256" key="10">
    <source>
        <dbReference type="ARBA" id="ARBA00048743"/>
    </source>
</evidence>
<feature type="domain" description="Thymidylate kinase-like" evidence="12">
    <location>
        <begin position="5"/>
        <end position="181"/>
    </location>
</feature>
<keyword evidence="4 11" id="KW-0808">Transferase</keyword>
<dbReference type="Gene3D" id="3.40.50.300">
    <property type="entry name" value="P-loop containing nucleotide triphosphate hydrolases"/>
    <property type="match status" value="1"/>
</dbReference>
<dbReference type="PANTHER" id="PTHR10344:SF4">
    <property type="entry name" value="UMP-CMP KINASE 2, MITOCHONDRIAL"/>
    <property type="match status" value="1"/>
</dbReference>
<evidence type="ECO:0000313" key="13">
    <source>
        <dbReference type="EMBL" id="MFC7082386.1"/>
    </source>
</evidence>
<evidence type="ECO:0000256" key="7">
    <source>
        <dbReference type="ARBA" id="ARBA00022777"/>
    </source>
</evidence>
<dbReference type="GO" id="GO:0005524">
    <property type="term" value="F:ATP binding"/>
    <property type="evidence" value="ECO:0007669"/>
    <property type="project" value="UniProtKB-UniRule"/>
</dbReference>
<evidence type="ECO:0000256" key="11">
    <source>
        <dbReference type="HAMAP-Rule" id="MF_00165"/>
    </source>
</evidence>
<comment type="similarity">
    <text evidence="1 11">Belongs to the thymidylate kinase family.</text>
</comment>
<feature type="binding site" evidence="11">
    <location>
        <begin position="7"/>
        <end position="14"/>
    </location>
    <ligand>
        <name>ATP</name>
        <dbReference type="ChEBI" id="CHEBI:30616"/>
    </ligand>
</feature>
<evidence type="ECO:0000256" key="2">
    <source>
        <dbReference type="ARBA" id="ARBA00012980"/>
    </source>
</evidence>
<dbReference type="InterPro" id="IPR018094">
    <property type="entry name" value="Thymidylate_kinase"/>
</dbReference>
<comment type="caution">
    <text evidence="13">The sequence shown here is derived from an EMBL/GenBank/DDBJ whole genome shotgun (WGS) entry which is preliminary data.</text>
</comment>
<dbReference type="PANTHER" id="PTHR10344">
    <property type="entry name" value="THYMIDYLATE KINASE"/>
    <property type="match status" value="1"/>
</dbReference>
<keyword evidence="8 11" id="KW-0067">ATP-binding</keyword>
<evidence type="ECO:0000256" key="8">
    <source>
        <dbReference type="ARBA" id="ARBA00022840"/>
    </source>
</evidence>
<dbReference type="Pfam" id="PF02223">
    <property type="entry name" value="Thymidylate_kin"/>
    <property type="match status" value="1"/>
</dbReference>